<dbReference type="EMBL" id="CP095061">
    <property type="protein sequence ID" value="UOQ65202.1"/>
    <property type="molecule type" value="Genomic_DNA"/>
</dbReference>
<reference evidence="1" key="1">
    <citation type="submission" date="2022-04" db="EMBL/GenBank/DDBJ databases">
        <title>Hymenobacter sp. isolated from the air.</title>
        <authorList>
            <person name="Won M."/>
            <person name="Lee C.-M."/>
            <person name="Woen H.-Y."/>
            <person name="Kwon S.-W."/>
        </authorList>
    </citation>
    <scope>NUCLEOTIDE SEQUENCE</scope>
    <source>
        <strain evidence="1">5420S-77</strain>
    </source>
</reference>
<dbReference type="RefSeq" id="WP_245119210.1">
    <property type="nucleotide sequence ID" value="NZ_CP095061.1"/>
</dbReference>
<name>A0ABY4G2V1_9BACT</name>
<accession>A0ABY4G2V1</accession>
<organism evidence="1 2">
    <name type="scientific">Hymenobacter volaticus</name>
    <dbReference type="NCBI Taxonomy" id="2932254"/>
    <lineage>
        <taxon>Bacteria</taxon>
        <taxon>Pseudomonadati</taxon>
        <taxon>Bacteroidota</taxon>
        <taxon>Cytophagia</taxon>
        <taxon>Cytophagales</taxon>
        <taxon>Hymenobacteraceae</taxon>
        <taxon>Hymenobacter</taxon>
    </lineage>
</organism>
<proteinExistence type="predicted"/>
<keyword evidence="2" id="KW-1185">Reference proteome</keyword>
<protein>
    <submittedName>
        <fullName evidence="1">Uncharacterized protein</fullName>
    </submittedName>
</protein>
<dbReference type="Proteomes" id="UP000830401">
    <property type="component" value="Chromosome"/>
</dbReference>
<gene>
    <name evidence="1" type="ORF">MUN86_16800</name>
</gene>
<sequence length="187" mass="20865">MVITTSCRGEKYKTVTIGNPKVDEAWISMQVPASWKYQEKLRVIGSDCQECGYTVNSEIISASKDIKSSKSLDSIESNGCSIHIEVAPKGGFRFSPKDEVAAIKEKNPGCKILSVDTDPGKGSVDISAYEMQRCLYFRQIIMVKDDTRFRFFFARSKYISSIKETVDEIKNSIVCYTNNRGSVGIAN</sequence>
<evidence type="ECO:0000313" key="2">
    <source>
        <dbReference type="Proteomes" id="UP000830401"/>
    </source>
</evidence>
<evidence type="ECO:0000313" key="1">
    <source>
        <dbReference type="EMBL" id="UOQ65202.1"/>
    </source>
</evidence>